<evidence type="ECO:0000313" key="1">
    <source>
        <dbReference type="EMBL" id="WAR46597.1"/>
    </source>
</evidence>
<dbReference type="EMBL" id="CP113517">
    <property type="protein sequence ID" value="WAR46597.1"/>
    <property type="molecule type" value="Genomic_DNA"/>
</dbReference>
<dbReference type="RefSeq" id="WP_255187508.1">
    <property type="nucleotide sequence ID" value="NZ_CP113517.1"/>
</dbReference>
<evidence type="ECO:0000313" key="2">
    <source>
        <dbReference type="Proteomes" id="UP001162780"/>
    </source>
</evidence>
<proteinExistence type="predicted"/>
<reference evidence="1" key="1">
    <citation type="submission" date="2022-11" db="EMBL/GenBank/DDBJ databases">
        <title>Methylomonas rapida sp. nov., Carotenoid-Producing Obligate Methanotrophs with High Growth Characteristics and Biotechnological Potential.</title>
        <authorList>
            <person name="Tikhonova E.N."/>
            <person name="Suleimanov R.Z."/>
            <person name="Miroshnikov K."/>
            <person name="Oshkin I.Y."/>
            <person name="Belova S.E."/>
            <person name="Danilova O.V."/>
            <person name="Ashikhmin A."/>
            <person name="Konopkin A."/>
            <person name="But S.Y."/>
            <person name="Khmelenina V.N."/>
            <person name="Kuznetsov N."/>
            <person name="Pimenov N.V."/>
            <person name="Dedysh S.N."/>
        </authorList>
    </citation>
    <scope>NUCLEOTIDE SEQUENCE</scope>
    <source>
        <strain evidence="1">MP1</strain>
    </source>
</reference>
<keyword evidence="2" id="KW-1185">Reference proteome</keyword>
<name>A0ABY7GQ13_9GAMM</name>
<gene>
    <name evidence="1" type="ORF">NM686_008805</name>
</gene>
<accession>A0ABY7GQ13</accession>
<dbReference type="Proteomes" id="UP001162780">
    <property type="component" value="Chromosome"/>
</dbReference>
<sequence length="75" mass="8213">MLQSYQALYDHGHLTWLTDKPSVEEAHVIVTLLSSEEVPVLKAKRQPSPRIAGQGKILGDIIAPVAPIEDWNGLA</sequence>
<protein>
    <submittedName>
        <fullName evidence="1">Uncharacterized protein</fullName>
    </submittedName>
</protein>
<organism evidence="1 2">
    <name type="scientific">Methylomonas rapida</name>
    <dbReference type="NCBI Taxonomy" id="2963939"/>
    <lineage>
        <taxon>Bacteria</taxon>
        <taxon>Pseudomonadati</taxon>
        <taxon>Pseudomonadota</taxon>
        <taxon>Gammaproteobacteria</taxon>
        <taxon>Methylococcales</taxon>
        <taxon>Methylococcaceae</taxon>
        <taxon>Methylomonas</taxon>
    </lineage>
</organism>